<keyword evidence="3" id="KW-1185">Reference proteome</keyword>
<accession>D7SQ64</accession>
<proteinExistence type="predicted"/>
<evidence type="ECO:0000256" key="1">
    <source>
        <dbReference type="SAM" id="MobiDB-lite"/>
    </source>
</evidence>
<feature type="region of interest" description="Disordered" evidence="1">
    <location>
        <begin position="1"/>
        <end position="23"/>
    </location>
</feature>
<dbReference type="Proteomes" id="UP000009183">
    <property type="component" value="Chromosome 11"/>
</dbReference>
<name>D7SQ64_VITVI</name>
<organism evidence="2 3">
    <name type="scientific">Vitis vinifera</name>
    <name type="common">Grape</name>
    <dbReference type="NCBI Taxonomy" id="29760"/>
    <lineage>
        <taxon>Eukaryota</taxon>
        <taxon>Viridiplantae</taxon>
        <taxon>Streptophyta</taxon>
        <taxon>Embryophyta</taxon>
        <taxon>Tracheophyta</taxon>
        <taxon>Spermatophyta</taxon>
        <taxon>Magnoliopsida</taxon>
        <taxon>eudicotyledons</taxon>
        <taxon>Gunneridae</taxon>
        <taxon>Pentapetalae</taxon>
        <taxon>rosids</taxon>
        <taxon>Vitales</taxon>
        <taxon>Vitaceae</taxon>
        <taxon>Viteae</taxon>
        <taxon>Vitis</taxon>
    </lineage>
</organism>
<dbReference type="PaxDb" id="29760-VIT_11s0052g01360.t01"/>
<reference evidence="3" key="1">
    <citation type="journal article" date="2007" name="Nature">
        <title>The grapevine genome sequence suggests ancestral hexaploidization in major angiosperm phyla.</title>
        <authorList>
            <consortium name="The French-Italian Public Consortium for Grapevine Genome Characterization."/>
            <person name="Jaillon O."/>
            <person name="Aury J.-M."/>
            <person name="Noel B."/>
            <person name="Policriti A."/>
            <person name="Clepet C."/>
            <person name="Casagrande A."/>
            <person name="Choisne N."/>
            <person name="Aubourg S."/>
            <person name="Vitulo N."/>
            <person name="Jubin C."/>
            <person name="Vezzi A."/>
            <person name="Legeai F."/>
            <person name="Hugueney P."/>
            <person name="Dasilva C."/>
            <person name="Horner D."/>
            <person name="Mica E."/>
            <person name="Jublot D."/>
            <person name="Poulain J."/>
            <person name="Bruyere C."/>
            <person name="Billault A."/>
            <person name="Segurens B."/>
            <person name="Gouyvenoux M."/>
            <person name="Ugarte E."/>
            <person name="Cattonaro F."/>
            <person name="Anthouard V."/>
            <person name="Vico V."/>
            <person name="Del Fabbro C."/>
            <person name="Alaux M."/>
            <person name="Di Gaspero G."/>
            <person name="Dumas V."/>
            <person name="Felice N."/>
            <person name="Paillard S."/>
            <person name="Juman I."/>
            <person name="Moroldo M."/>
            <person name="Scalabrin S."/>
            <person name="Canaguier A."/>
            <person name="Le Clainche I."/>
            <person name="Malacrida G."/>
            <person name="Durand E."/>
            <person name="Pesole G."/>
            <person name="Laucou V."/>
            <person name="Chatelet P."/>
            <person name="Merdinoglu D."/>
            <person name="Delledonne M."/>
            <person name="Pezzotti M."/>
            <person name="Lecharny A."/>
            <person name="Scarpelli C."/>
            <person name="Artiguenave F."/>
            <person name="Pe M.E."/>
            <person name="Valle G."/>
            <person name="Morgante M."/>
            <person name="Caboche M."/>
            <person name="Adam-Blondon A.-F."/>
            <person name="Weissenbach J."/>
            <person name="Quetier F."/>
            <person name="Wincker P."/>
        </authorList>
    </citation>
    <scope>NUCLEOTIDE SEQUENCE [LARGE SCALE GENOMIC DNA]</scope>
    <source>
        <strain evidence="3">cv. Pinot noir / PN40024</strain>
    </source>
</reference>
<dbReference type="EMBL" id="FN594964">
    <property type="protein sequence ID" value="CBI17795.3"/>
    <property type="molecule type" value="Genomic_DNA"/>
</dbReference>
<feature type="compositionally biased region" description="Polar residues" evidence="1">
    <location>
        <begin position="1"/>
        <end position="12"/>
    </location>
</feature>
<evidence type="ECO:0000313" key="3">
    <source>
        <dbReference type="Proteomes" id="UP000009183"/>
    </source>
</evidence>
<sequence>MGLHVNNTTGPNSPAKLSVGSIGGSKDVGDYESEFLGQSLGRIRPTVSALRNYSSVEKQVDLWKDETAFEEVFKKDQP</sequence>
<gene>
    <name evidence="2" type="ordered locus">VIT_11s0052g01360</name>
</gene>
<dbReference type="AlphaFoldDB" id="D7SQ64"/>
<dbReference type="HOGENOM" id="CLU_2626977_0_0_1"/>
<protein>
    <submittedName>
        <fullName evidence="2">Uncharacterized protein</fullName>
    </submittedName>
</protein>
<evidence type="ECO:0000313" key="2">
    <source>
        <dbReference type="EMBL" id="CBI17795.3"/>
    </source>
</evidence>
<dbReference type="InParanoid" id="D7SQ64"/>